<gene>
    <name evidence="7" type="ORF">GX51_06463</name>
</gene>
<evidence type="ECO:0000313" key="8">
    <source>
        <dbReference type="Proteomes" id="UP000224080"/>
    </source>
</evidence>
<name>A0A2B7WRC1_9EURO</name>
<dbReference type="Pfam" id="PF02826">
    <property type="entry name" value="2-Hacid_dh_C"/>
    <property type="match status" value="1"/>
</dbReference>
<keyword evidence="2 4" id="KW-0560">Oxidoreductase</keyword>
<dbReference type="InterPro" id="IPR006140">
    <property type="entry name" value="D-isomer_DH_NAD-bd"/>
</dbReference>
<evidence type="ECO:0000259" key="6">
    <source>
        <dbReference type="Pfam" id="PF02826"/>
    </source>
</evidence>
<evidence type="ECO:0000256" key="3">
    <source>
        <dbReference type="ARBA" id="ARBA00023027"/>
    </source>
</evidence>
<dbReference type="CDD" id="cd12183">
    <property type="entry name" value="LDH_like_2"/>
    <property type="match status" value="1"/>
</dbReference>
<evidence type="ECO:0000256" key="1">
    <source>
        <dbReference type="ARBA" id="ARBA00005854"/>
    </source>
</evidence>
<feature type="domain" description="D-isomer specific 2-hydroxyacid dehydrogenase catalytic" evidence="5">
    <location>
        <begin position="10"/>
        <end position="327"/>
    </location>
</feature>
<evidence type="ECO:0000256" key="4">
    <source>
        <dbReference type="RuleBase" id="RU003719"/>
    </source>
</evidence>
<dbReference type="AlphaFoldDB" id="A0A2B7WRC1"/>
<evidence type="ECO:0000313" key="7">
    <source>
        <dbReference type="EMBL" id="PGG99047.1"/>
    </source>
</evidence>
<reference evidence="7 8" key="1">
    <citation type="submission" date="2017-10" db="EMBL/GenBank/DDBJ databases">
        <title>Comparative genomics in systemic dimorphic fungi from Ajellomycetaceae.</title>
        <authorList>
            <person name="Munoz J.F."/>
            <person name="Mcewen J.G."/>
            <person name="Clay O.K."/>
            <person name="Cuomo C.A."/>
        </authorList>
    </citation>
    <scope>NUCLEOTIDE SEQUENCE [LARGE SCALE GENOMIC DNA]</scope>
    <source>
        <strain evidence="7 8">UAMH130</strain>
    </source>
</reference>
<protein>
    <submittedName>
        <fullName evidence="7">D-lactate dehydrogenase</fullName>
    </submittedName>
</protein>
<dbReference type="InterPro" id="IPR058205">
    <property type="entry name" value="D-LDH-like"/>
</dbReference>
<dbReference type="GO" id="GO:0051287">
    <property type="term" value="F:NAD binding"/>
    <property type="evidence" value="ECO:0007669"/>
    <property type="project" value="InterPro"/>
</dbReference>
<dbReference type="PANTHER" id="PTHR43026:SF1">
    <property type="entry name" value="2-HYDROXYACID DEHYDROGENASE HOMOLOG 1-RELATED"/>
    <property type="match status" value="1"/>
</dbReference>
<comment type="similarity">
    <text evidence="1 4">Belongs to the D-isomer specific 2-hydroxyacid dehydrogenase family.</text>
</comment>
<sequence>MKVAVFSFQEYERTALERFNEKFQYELVYFSEPLSAGTVSLAAGCTAVSTFVSDYVDAEVLRALADAGTKLVALRCAGHDSVDLQAASENDIIVMRVPAYSPYAIAEYTIGMLLTLDRNIHKASTRVRTGNFDLNGLVGNNIYGKTVGILGTGRIGAAVARTFKLGFGCHVIANDLNAHIELEKIGVDYVDQDTLFRSSDFICLHCPLTKQTSHIINTESLQLMKPEVLLVNTSRGGLIDTPALIDSLENGRIRGCALDVYEGENDLLFRKSSMEEIDDPILKRLVSLPNVILTGHQAFLTQEAIDAIAETTLKNIQNFLAGKVDVNRAVEKYNDAVVFPAFNAYVWSSSVLQLDGKRRLRVEARRSRVRWNARQQLRSP</sequence>
<keyword evidence="8" id="KW-1185">Reference proteome</keyword>
<dbReference type="InterPro" id="IPR029753">
    <property type="entry name" value="D-isomer_DH_CS"/>
</dbReference>
<dbReference type="InterPro" id="IPR036291">
    <property type="entry name" value="NAD(P)-bd_dom_sf"/>
</dbReference>
<feature type="domain" description="D-isomer specific 2-hydroxyacid dehydrogenase NAD-binding" evidence="6">
    <location>
        <begin position="110"/>
        <end position="298"/>
    </location>
</feature>
<dbReference type="Gene3D" id="3.40.50.720">
    <property type="entry name" value="NAD(P)-binding Rossmann-like Domain"/>
    <property type="match status" value="2"/>
</dbReference>
<dbReference type="Proteomes" id="UP000224080">
    <property type="component" value="Unassembled WGS sequence"/>
</dbReference>
<proteinExistence type="inferred from homology"/>
<comment type="caution">
    <text evidence="7">The sequence shown here is derived from an EMBL/GenBank/DDBJ whole genome shotgun (WGS) entry which is preliminary data.</text>
</comment>
<dbReference type="PANTHER" id="PTHR43026">
    <property type="entry name" value="2-HYDROXYACID DEHYDROGENASE HOMOLOG 1-RELATED"/>
    <property type="match status" value="1"/>
</dbReference>
<evidence type="ECO:0000259" key="5">
    <source>
        <dbReference type="Pfam" id="PF00389"/>
    </source>
</evidence>
<dbReference type="PROSITE" id="PS00670">
    <property type="entry name" value="D_2_HYDROXYACID_DH_2"/>
    <property type="match status" value="1"/>
</dbReference>
<dbReference type="Pfam" id="PF00389">
    <property type="entry name" value="2-Hacid_dh"/>
    <property type="match status" value="1"/>
</dbReference>
<dbReference type="EMBL" id="PDNC01000107">
    <property type="protein sequence ID" value="PGG99047.1"/>
    <property type="molecule type" value="Genomic_DNA"/>
</dbReference>
<dbReference type="STRING" id="2060905.A0A2B7WRC1"/>
<accession>A0A2B7WRC1</accession>
<organism evidence="7 8">
    <name type="scientific">Blastomyces parvus</name>
    <dbReference type="NCBI Taxonomy" id="2060905"/>
    <lineage>
        <taxon>Eukaryota</taxon>
        <taxon>Fungi</taxon>
        <taxon>Dikarya</taxon>
        <taxon>Ascomycota</taxon>
        <taxon>Pezizomycotina</taxon>
        <taxon>Eurotiomycetes</taxon>
        <taxon>Eurotiomycetidae</taxon>
        <taxon>Onygenales</taxon>
        <taxon>Ajellomycetaceae</taxon>
        <taxon>Blastomyces</taxon>
    </lineage>
</organism>
<dbReference type="SUPFAM" id="SSF52283">
    <property type="entry name" value="Formate/glycerate dehydrogenase catalytic domain-like"/>
    <property type="match status" value="1"/>
</dbReference>
<dbReference type="GO" id="GO:0016616">
    <property type="term" value="F:oxidoreductase activity, acting on the CH-OH group of donors, NAD or NADP as acceptor"/>
    <property type="evidence" value="ECO:0007669"/>
    <property type="project" value="InterPro"/>
</dbReference>
<evidence type="ECO:0000256" key="2">
    <source>
        <dbReference type="ARBA" id="ARBA00023002"/>
    </source>
</evidence>
<dbReference type="OrthoDB" id="298012at2759"/>
<dbReference type="SUPFAM" id="SSF51735">
    <property type="entry name" value="NAD(P)-binding Rossmann-fold domains"/>
    <property type="match status" value="1"/>
</dbReference>
<keyword evidence="3" id="KW-0520">NAD</keyword>
<dbReference type="InterPro" id="IPR006139">
    <property type="entry name" value="D-isomer_2_OHA_DH_cat_dom"/>
</dbReference>